<dbReference type="InterPro" id="IPR030963">
    <property type="entry name" value="DHQ_synth_fam"/>
</dbReference>
<evidence type="ECO:0000256" key="2">
    <source>
        <dbReference type="ARBA" id="ARBA00001911"/>
    </source>
</evidence>
<dbReference type="InterPro" id="IPR030960">
    <property type="entry name" value="DHQS/DOIS_N"/>
</dbReference>
<keyword evidence="14 17" id="KW-0057">Aromatic amino acid biosynthesis</keyword>
<evidence type="ECO:0000256" key="7">
    <source>
        <dbReference type="ARBA" id="ARBA00017684"/>
    </source>
</evidence>
<feature type="binding site" evidence="17">
    <location>
        <position position="258"/>
    </location>
    <ligand>
        <name>Zn(2+)</name>
        <dbReference type="ChEBI" id="CHEBI:29105"/>
    </ligand>
</feature>
<evidence type="ECO:0000256" key="1">
    <source>
        <dbReference type="ARBA" id="ARBA00001393"/>
    </source>
</evidence>
<feature type="binding site" evidence="17">
    <location>
        <position position="184"/>
    </location>
    <ligand>
        <name>Zn(2+)</name>
        <dbReference type="ChEBI" id="CHEBI:29105"/>
    </ligand>
</feature>
<keyword evidence="11 17" id="KW-0547">Nucleotide-binding</keyword>
<feature type="binding site" evidence="17">
    <location>
        <position position="151"/>
    </location>
    <ligand>
        <name>NAD(+)</name>
        <dbReference type="ChEBI" id="CHEBI:57540"/>
    </ligand>
</feature>
<evidence type="ECO:0000256" key="4">
    <source>
        <dbReference type="ARBA" id="ARBA00004661"/>
    </source>
</evidence>
<keyword evidence="9 17" id="KW-0028">Amino-acid biosynthesis</keyword>
<evidence type="ECO:0000256" key="15">
    <source>
        <dbReference type="ARBA" id="ARBA00023239"/>
    </source>
</evidence>
<comment type="cofactor">
    <cofactor evidence="2 17">
        <name>NAD(+)</name>
        <dbReference type="ChEBI" id="CHEBI:57540"/>
    </cofactor>
</comment>
<comment type="similarity">
    <text evidence="5 17">Belongs to the sugar phosphate cyclases superfamily. Dehydroquinate synthase family.</text>
</comment>
<feature type="domain" description="3-dehydroquinate synthase C-terminal" evidence="19">
    <location>
        <begin position="181"/>
        <end position="316"/>
    </location>
</feature>
<comment type="caution">
    <text evidence="20">The sequence shown here is derived from an EMBL/GenBank/DDBJ whole genome shotgun (WGS) entry which is preliminary data.</text>
</comment>
<dbReference type="InterPro" id="IPR050071">
    <property type="entry name" value="Dehydroquinate_synthase"/>
</dbReference>
<dbReference type="HAMAP" id="MF_00110">
    <property type="entry name" value="DHQ_synthase"/>
    <property type="match status" value="1"/>
</dbReference>
<feature type="binding site" evidence="17">
    <location>
        <position position="142"/>
    </location>
    <ligand>
        <name>NAD(+)</name>
        <dbReference type="ChEBI" id="CHEBI:57540"/>
    </ligand>
</feature>
<feature type="binding site" evidence="17">
    <location>
        <position position="241"/>
    </location>
    <ligand>
        <name>Zn(2+)</name>
        <dbReference type="ChEBI" id="CHEBI:29105"/>
    </ligand>
</feature>
<dbReference type="NCBIfam" id="TIGR01357">
    <property type="entry name" value="aroB"/>
    <property type="match status" value="1"/>
</dbReference>
<dbReference type="Gene3D" id="1.20.1090.10">
    <property type="entry name" value="Dehydroquinate synthase-like - alpha domain"/>
    <property type="match status" value="1"/>
</dbReference>
<keyword evidence="16 17" id="KW-0170">Cobalt</keyword>
<dbReference type="EMBL" id="JBBMFD010000003">
    <property type="protein sequence ID" value="MEQ2439880.1"/>
    <property type="molecule type" value="Genomic_DNA"/>
</dbReference>
<evidence type="ECO:0000256" key="12">
    <source>
        <dbReference type="ARBA" id="ARBA00022833"/>
    </source>
</evidence>
<organism evidence="20 21">
    <name type="scientific">Solibaculum intestinale</name>
    <dbReference type="NCBI Taxonomy" id="3133165"/>
    <lineage>
        <taxon>Bacteria</taxon>
        <taxon>Bacillati</taxon>
        <taxon>Bacillota</taxon>
        <taxon>Clostridia</taxon>
        <taxon>Eubacteriales</taxon>
        <taxon>Oscillospiraceae</taxon>
        <taxon>Solibaculum</taxon>
    </lineage>
</organism>
<dbReference type="Proteomes" id="UP001489509">
    <property type="component" value="Unassembled WGS sequence"/>
</dbReference>
<evidence type="ECO:0000256" key="6">
    <source>
        <dbReference type="ARBA" id="ARBA00013031"/>
    </source>
</evidence>
<proteinExistence type="inferred from homology"/>
<feature type="domain" description="3-dehydroquinate synthase N-terminal" evidence="18">
    <location>
        <begin position="67"/>
        <end position="178"/>
    </location>
</feature>
<dbReference type="SUPFAM" id="SSF56796">
    <property type="entry name" value="Dehydroquinate synthase-like"/>
    <property type="match status" value="1"/>
</dbReference>
<dbReference type="PANTHER" id="PTHR43622">
    <property type="entry name" value="3-DEHYDROQUINATE SYNTHASE"/>
    <property type="match status" value="1"/>
</dbReference>
<evidence type="ECO:0000259" key="19">
    <source>
        <dbReference type="Pfam" id="PF24621"/>
    </source>
</evidence>
<dbReference type="InterPro" id="IPR056179">
    <property type="entry name" value="DHQS_C"/>
</dbReference>
<evidence type="ECO:0000256" key="8">
    <source>
        <dbReference type="ARBA" id="ARBA00022490"/>
    </source>
</evidence>
<dbReference type="Gene3D" id="3.40.50.1970">
    <property type="match status" value="1"/>
</dbReference>
<feature type="binding site" evidence="17">
    <location>
        <begin position="105"/>
        <end position="109"/>
    </location>
    <ligand>
        <name>NAD(+)</name>
        <dbReference type="ChEBI" id="CHEBI:57540"/>
    </ligand>
</feature>
<evidence type="ECO:0000256" key="17">
    <source>
        <dbReference type="HAMAP-Rule" id="MF_00110"/>
    </source>
</evidence>
<comment type="pathway">
    <text evidence="4 17">Metabolic intermediate biosynthesis; chorismate biosynthesis; chorismate from D-erythrose 4-phosphate and phosphoenolpyruvate: step 2/7.</text>
</comment>
<dbReference type="PANTHER" id="PTHR43622:SF7">
    <property type="entry name" value="3-DEHYDROQUINATE SYNTHASE, CHLOROPLASTIC"/>
    <property type="match status" value="1"/>
</dbReference>
<dbReference type="InterPro" id="IPR016037">
    <property type="entry name" value="DHQ_synth_AroB"/>
</dbReference>
<evidence type="ECO:0000256" key="10">
    <source>
        <dbReference type="ARBA" id="ARBA00022723"/>
    </source>
</evidence>
<evidence type="ECO:0000256" key="9">
    <source>
        <dbReference type="ARBA" id="ARBA00022605"/>
    </source>
</evidence>
<comment type="subcellular location">
    <subcellularLocation>
        <location evidence="3 17">Cytoplasm</location>
    </subcellularLocation>
</comment>
<comment type="function">
    <text evidence="17">Catalyzes the conversion of 3-deoxy-D-arabino-heptulosonate 7-phosphate (DAHP) to dehydroquinate (DHQ).</text>
</comment>
<evidence type="ECO:0000256" key="11">
    <source>
        <dbReference type="ARBA" id="ARBA00022741"/>
    </source>
</evidence>
<evidence type="ECO:0000256" key="3">
    <source>
        <dbReference type="ARBA" id="ARBA00004496"/>
    </source>
</evidence>
<name>A0ABV1DXV8_9FIRM</name>
<keyword evidence="10 17" id="KW-0479">Metal-binding</keyword>
<dbReference type="CDD" id="cd08195">
    <property type="entry name" value="DHQS"/>
    <property type="match status" value="1"/>
</dbReference>
<keyword evidence="21" id="KW-1185">Reference proteome</keyword>
<evidence type="ECO:0000256" key="13">
    <source>
        <dbReference type="ARBA" id="ARBA00023027"/>
    </source>
</evidence>
<evidence type="ECO:0000256" key="5">
    <source>
        <dbReference type="ARBA" id="ARBA00005412"/>
    </source>
</evidence>
<evidence type="ECO:0000259" key="18">
    <source>
        <dbReference type="Pfam" id="PF01761"/>
    </source>
</evidence>
<dbReference type="GO" id="GO:0003856">
    <property type="term" value="F:3-dehydroquinate synthase activity"/>
    <property type="evidence" value="ECO:0007669"/>
    <property type="project" value="UniProtKB-EC"/>
</dbReference>
<evidence type="ECO:0000256" key="16">
    <source>
        <dbReference type="ARBA" id="ARBA00023285"/>
    </source>
</evidence>
<protein>
    <recommendedName>
        <fullName evidence="7 17">3-dehydroquinate synthase</fullName>
        <shortName evidence="17">DHQS</shortName>
        <ecNumber evidence="6 17">4.2.3.4</ecNumber>
    </recommendedName>
</protein>
<evidence type="ECO:0000313" key="20">
    <source>
        <dbReference type="EMBL" id="MEQ2439880.1"/>
    </source>
</evidence>
<reference evidence="20 21" key="1">
    <citation type="submission" date="2024-03" db="EMBL/GenBank/DDBJ databases">
        <title>Human intestinal bacterial collection.</title>
        <authorList>
            <person name="Pauvert C."/>
            <person name="Hitch T.C.A."/>
            <person name="Clavel T."/>
        </authorList>
    </citation>
    <scope>NUCLEOTIDE SEQUENCE [LARGE SCALE GENOMIC DNA]</scope>
    <source>
        <strain evidence="20 21">CLA-JM-H44</strain>
    </source>
</reference>
<dbReference type="PIRSF" id="PIRSF001455">
    <property type="entry name" value="DHQ_synth"/>
    <property type="match status" value="1"/>
</dbReference>
<comment type="cofactor">
    <cofactor evidence="17">
        <name>Co(2+)</name>
        <dbReference type="ChEBI" id="CHEBI:48828"/>
    </cofactor>
    <cofactor evidence="17">
        <name>Zn(2+)</name>
        <dbReference type="ChEBI" id="CHEBI:29105"/>
    </cofactor>
    <text evidence="17">Binds 1 divalent metal cation per subunit. Can use either Co(2+) or Zn(2+).</text>
</comment>
<keyword evidence="13 17" id="KW-0520">NAD</keyword>
<evidence type="ECO:0000256" key="14">
    <source>
        <dbReference type="ARBA" id="ARBA00023141"/>
    </source>
</evidence>
<keyword evidence="8 17" id="KW-0963">Cytoplasm</keyword>
<comment type="caution">
    <text evidence="17">Lacks conserved residue(s) required for the propagation of feature annotation.</text>
</comment>
<keyword evidence="15 17" id="KW-0456">Lyase</keyword>
<dbReference type="Pfam" id="PF24621">
    <property type="entry name" value="DHQS_C"/>
    <property type="match status" value="1"/>
</dbReference>
<accession>A0ABV1DXV8</accession>
<feature type="binding site" evidence="17">
    <location>
        <begin position="129"/>
        <end position="130"/>
    </location>
    <ligand>
        <name>NAD(+)</name>
        <dbReference type="ChEBI" id="CHEBI:57540"/>
    </ligand>
</feature>
<sequence length="349" mass="37566">MKTLTVHTSKEYDVLIGKGLLDRAGDEVQKRLHPAKAVIVTDSNVGPLYAAAVKRSLQTRGIQAAVFTFPAGEAQKRLSTISEMYEVFAAAGLTRGDLAVALGGGVTGDMCGFASATYLRGIPFVQIPTSLLAQVDSSVGGKTGVDLEVGKNLVGAFWQPSLVLCDTGVLSTLPGRYFSDGMAEAIKAGCIKDKDLFARMETEDVHDFLEDMIARCIDIKRQVVENDEKEQGERMLLNFGHTLGHAIERLYHYEGIAHGEAVAIGMVRAALAGEKAGLTQPGTAARIQKVAEKFSLPTETDFSCEELAKAAFTDKKRSANGVNFVLLHAIGDSFIRPTLLNELESFIEI</sequence>
<gene>
    <name evidence="17 20" type="primary">aroB</name>
    <name evidence="20" type="ORF">WMO26_03455</name>
</gene>
<dbReference type="RefSeq" id="WP_349218146.1">
    <property type="nucleotide sequence ID" value="NZ_JBBMFD010000003.1"/>
</dbReference>
<comment type="catalytic activity">
    <reaction evidence="1 17">
        <text>7-phospho-2-dehydro-3-deoxy-D-arabino-heptonate = 3-dehydroquinate + phosphate</text>
        <dbReference type="Rhea" id="RHEA:21968"/>
        <dbReference type="ChEBI" id="CHEBI:32364"/>
        <dbReference type="ChEBI" id="CHEBI:43474"/>
        <dbReference type="ChEBI" id="CHEBI:58394"/>
        <dbReference type="EC" id="4.2.3.4"/>
    </reaction>
</comment>
<dbReference type="EC" id="4.2.3.4" evidence="6 17"/>
<evidence type="ECO:0000313" key="21">
    <source>
        <dbReference type="Proteomes" id="UP001489509"/>
    </source>
</evidence>
<dbReference type="Pfam" id="PF01761">
    <property type="entry name" value="DHQ_synthase"/>
    <property type="match status" value="1"/>
</dbReference>
<keyword evidence="12 17" id="KW-0862">Zinc</keyword>